<dbReference type="RefSeq" id="WP_138482820.1">
    <property type="nucleotide sequence ID" value="NZ_PPSW01000025.1"/>
</dbReference>
<dbReference type="PANTHER" id="PTHR42714">
    <property type="entry name" value="TRNA MODIFICATION GTPASE GTPBP3"/>
    <property type="match status" value="1"/>
</dbReference>
<keyword evidence="1" id="KW-0378">Hydrolase</keyword>
<name>A0A5R9Q0D7_9GAMM</name>
<proteinExistence type="predicted"/>
<dbReference type="InterPro" id="IPR006073">
    <property type="entry name" value="GTP-bd"/>
</dbReference>
<evidence type="ECO:0000313" key="4">
    <source>
        <dbReference type="EMBL" id="TLX46092.1"/>
    </source>
</evidence>
<evidence type="ECO:0000259" key="3">
    <source>
        <dbReference type="Pfam" id="PF01926"/>
    </source>
</evidence>
<dbReference type="GO" id="GO:0030488">
    <property type="term" value="P:tRNA methylation"/>
    <property type="evidence" value="ECO:0007669"/>
    <property type="project" value="TreeGrafter"/>
</dbReference>
<reference evidence="4 5" key="1">
    <citation type="submission" date="2018-01" db="EMBL/GenBank/DDBJ databases">
        <title>Co-occurrence of chitin degradation, pigmentation and bioactivity in marine Pseudoalteromonas.</title>
        <authorList>
            <person name="Paulsen S."/>
            <person name="Gram L."/>
            <person name="Machado H."/>
        </authorList>
    </citation>
    <scope>NUCLEOTIDE SEQUENCE [LARGE SCALE GENOMIC DNA]</scope>
    <source>
        <strain evidence="4 5">S3663</strain>
    </source>
</reference>
<dbReference type="OrthoDB" id="238366at2"/>
<feature type="domain" description="G" evidence="3">
    <location>
        <begin position="45"/>
        <end position="149"/>
    </location>
</feature>
<keyword evidence="2" id="KW-0175">Coiled coil</keyword>
<sequence>MRNPFIEIEQNLNESKCLVAPNHPNNQIDSVYVELKEKLDDNILQIMLYGAYNAGKSTLINALIGQEKAAVNDIPTTDKVDYYDWNGYRLIDTPGVNAPIDHEETTIEQIKRTQVMLFVIREGDQDSKDLYQRLFETIKLNKKIFIVLNHQLTNDSDKVTAYQKIIQILCHKASEYGVSNESIQEIKVLPMNVQTALKGRLKDNHLQLLERSGYVEFIDVFIDWLKSTDNQDNQLSAIKSAVNELWYQPAVNQLSTKDTSEHNELLTRCREDKQMLVSHQRSLVIEARNMISHELMLMKSDISGCIQSTHDQAQLDSQLQRLIDPIGVKLEAWINDSLGEVNGLLNVEVSHRLQQSLSSNNSEYLDKAIKGLGNMGTADNIKGLLLQGRKLKIPGLKGRWEKTLGKWAGKGAIAVQILTALWDVYSEGKAQDQQNAQEREVAVSLYQAVDEICSVVKREYGNISEQLITEILNAQIRALDDEIVKIAEEENQIQQDLQKVLNLQSQLNAIGY</sequence>
<evidence type="ECO:0000256" key="2">
    <source>
        <dbReference type="SAM" id="Coils"/>
    </source>
</evidence>
<comment type="caution">
    <text evidence="4">The sequence shown here is derived from an EMBL/GenBank/DDBJ whole genome shotgun (WGS) entry which is preliminary data.</text>
</comment>
<dbReference type="AlphaFoldDB" id="A0A5R9Q0D7"/>
<accession>A0A5R9Q0D7</accession>
<dbReference type="EMBL" id="PPSW01000025">
    <property type="protein sequence ID" value="TLX46092.1"/>
    <property type="molecule type" value="Genomic_DNA"/>
</dbReference>
<dbReference type="Gene3D" id="3.40.50.300">
    <property type="entry name" value="P-loop containing nucleotide triphosphate hydrolases"/>
    <property type="match status" value="1"/>
</dbReference>
<evidence type="ECO:0000313" key="5">
    <source>
        <dbReference type="Proteomes" id="UP000309186"/>
    </source>
</evidence>
<dbReference type="SUPFAM" id="SSF52540">
    <property type="entry name" value="P-loop containing nucleoside triphosphate hydrolases"/>
    <property type="match status" value="1"/>
</dbReference>
<dbReference type="GO" id="GO:0005525">
    <property type="term" value="F:GTP binding"/>
    <property type="evidence" value="ECO:0007669"/>
    <property type="project" value="InterPro"/>
</dbReference>
<protein>
    <recommendedName>
        <fullName evidence="3">G domain-containing protein</fullName>
    </recommendedName>
</protein>
<organism evidence="4 5">
    <name type="scientific">Pseudoalteromonas phenolica</name>
    <dbReference type="NCBI Taxonomy" id="161398"/>
    <lineage>
        <taxon>Bacteria</taxon>
        <taxon>Pseudomonadati</taxon>
        <taxon>Pseudomonadota</taxon>
        <taxon>Gammaproteobacteria</taxon>
        <taxon>Alteromonadales</taxon>
        <taxon>Pseudoalteromonadaceae</taxon>
        <taxon>Pseudoalteromonas</taxon>
    </lineage>
</organism>
<evidence type="ECO:0000256" key="1">
    <source>
        <dbReference type="ARBA" id="ARBA00022801"/>
    </source>
</evidence>
<gene>
    <name evidence="4" type="ORF">C1E24_15095</name>
</gene>
<dbReference type="Pfam" id="PF01926">
    <property type="entry name" value="MMR_HSR1"/>
    <property type="match status" value="1"/>
</dbReference>
<dbReference type="Proteomes" id="UP000309186">
    <property type="component" value="Unassembled WGS sequence"/>
</dbReference>
<dbReference type="GO" id="GO:0002098">
    <property type="term" value="P:tRNA wobble uridine modification"/>
    <property type="evidence" value="ECO:0007669"/>
    <property type="project" value="TreeGrafter"/>
</dbReference>
<dbReference type="GO" id="GO:0016787">
    <property type="term" value="F:hydrolase activity"/>
    <property type="evidence" value="ECO:0007669"/>
    <property type="project" value="UniProtKB-KW"/>
</dbReference>
<dbReference type="GO" id="GO:0005737">
    <property type="term" value="C:cytoplasm"/>
    <property type="evidence" value="ECO:0007669"/>
    <property type="project" value="TreeGrafter"/>
</dbReference>
<feature type="coiled-coil region" evidence="2">
    <location>
        <begin position="469"/>
        <end position="506"/>
    </location>
</feature>
<dbReference type="InterPro" id="IPR027417">
    <property type="entry name" value="P-loop_NTPase"/>
</dbReference>
<dbReference type="PANTHER" id="PTHR42714:SF2">
    <property type="entry name" value="TRNA MODIFICATION GTPASE GTPBP3, MITOCHONDRIAL"/>
    <property type="match status" value="1"/>
</dbReference>